<sequence length="851" mass="93186">SAAASSSSGGGAPSLPLSRDRHPPPDPIPPSSSRNPLPPATAAAVSSLPPPPPVHVVPGAPPPVPLAYNGTRTAWQEWDDPFAGGNPVAFAFDGGVDHREYDFSPPRELSQREKRTEYGSAAEERGSTRTGGAKNVGRSRSSAGGVKVEKEKDKEIGRLKRELERVLKNLDRLEHEHHELQKDKSKKDKELECAFSKILARDAELESLKKEKLLPSKQSHSQASLEPHCARISVDQDVQFPISEDKGAQSLPCFVENATKKLSTISIEPAAPSRDPPLDFCLPESCVKKRKNLQSDEPSAVSELKCRAINDVGLSTSNGCLIQSELPAEKNVGLHHAKAIGIQTELDSSHRGIEDGSFLHDISSKLLSIWGSPTERISGQHLISRLFVSCSADLYVLFRFIGIPSNINMDLLADKKSFDAALHGSLHSVPSTEAQKISRLYSVMMKMRNEMAQLHDLLDVLIELCVLKDVIIIHRSLCILRAVLQTICFRGSYKRDNIVITQTHDNMFQEGEKGIKAVNVGMEFQETENACDRGKTSIALPSGSFSLQNPWNNEYGSSSNGPSLSLSCRILLFETMHKIVVNNTNANIQVEAISVMNLILLRSDPISERGKLGLTASFTTVSHMLRKEVDPRMKRQAVKLLFLLLNCPKLLRLFCTGCHDDNGHAKAADDQDENSRLHDLISTIPRGLADCVADGGNSTQELILCKEAIILLAFIASSGKSGFEILLSPTKRGNFLELLVQVLASQMDMQAGGLGESQDLHKERTALIREALILLNRLASNAVYSKPTLGGLTHSTTMAALTVDVVNRICHTMSSYCKHDNTKKSQMEAEIVDLARLFRTRILSFLGENSS</sequence>
<dbReference type="GO" id="GO:0006974">
    <property type="term" value="P:DNA damage response"/>
    <property type="evidence" value="ECO:0007669"/>
    <property type="project" value="InterPro"/>
</dbReference>
<evidence type="ECO:0000313" key="2">
    <source>
        <dbReference type="EMBL" id="JAT40583.1"/>
    </source>
</evidence>
<protein>
    <submittedName>
        <fullName evidence="2">Uncharacterized protein</fullName>
    </submittedName>
</protein>
<feature type="compositionally biased region" description="Pro residues" evidence="1">
    <location>
        <begin position="48"/>
        <end position="65"/>
    </location>
</feature>
<accession>A0A1D1XDU6</accession>
<dbReference type="EMBL" id="GDJX01027353">
    <property type="protein sequence ID" value="JAT40583.1"/>
    <property type="molecule type" value="Transcribed_RNA"/>
</dbReference>
<reference evidence="2" key="1">
    <citation type="submission" date="2015-07" db="EMBL/GenBank/DDBJ databases">
        <title>Transcriptome Assembly of Anthurium amnicola.</title>
        <authorList>
            <person name="Suzuki J."/>
        </authorList>
    </citation>
    <scope>NUCLEOTIDE SEQUENCE</scope>
</reference>
<feature type="non-terminal residue" evidence="2">
    <location>
        <position position="1"/>
    </location>
</feature>
<gene>
    <name evidence="2" type="ORF">g.94444</name>
</gene>
<feature type="region of interest" description="Disordered" evidence="1">
    <location>
        <begin position="1"/>
        <end position="69"/>
    </location>
</feature>
<organism evidence="2">
    <name type="scientific">Anthurium amnicola</name>
    <dbReference type="NCBI Taxonomy" id="1678845"/>
    <lineage>
        <taxon>Eukaryota</taxon>
        <taxon>Viridiplantae</taxon>
        <taxon>Streptophyta</taxon>
        <taxon>Embryophyta</taxon>
        <taxon>Tracheophyta</taxon>
        <taxon>Spermatophyta</taxon>
        <taxon>Magnoliopsida</taxon>
        <taxon>Liliopsida</taxon>
        <taxon>Araceae</taxon>
        <taxon>Pothoideae</taxon>
        <taxon>Potheae</taxon>
        <taxon>Anthurium</taxon>
    </lineage>
</organism>
<feature type="compositionally biased region" description="Basic and acidic residues" evidence="1">
    <location>
        <begin position="109"/>
        <end position="127"/>
    </location>
</feature>
<dbReference type="AlphaFoldDB" id="A0A1D1XDU6"/>
<evidence type="ECO:0000256" key="1">
    <source>
        <dbReference type="SAM" id="MobiDB-lite"/>
    </source>
</evidence>
<dbReference type="PANTHER" id="PTHR35761">
    <property type="entry name" value="ATR INTERACTING PROTEIN"/>
    <property type="match status" value="1"/>
</dbReference>
<feature type="compositionally biased region" description="Low complexity" evidence="1">
    <location>
        <begin position="31"/>
        <end position="47"/>
    </location>
</feature>
<dbReference type="PANTHER" id="PTHR35761:SF1">
    <property type="entry name" value="PROTEIN SENSITIVE TO UV 2"/>
    <property type="match status" value="1"/>
</dbReference>
<name>A0A1D1XDU6_9ARAE</name>
<feature type="compositionally biased region" description="Low complexity" evidence="1">
    <location>
        <begin position="1"/>
        <end position="17"/>
    </location>
</feature>
<proteinExistence type="predicted"/>
<dbReference type="InterPro" id="IPR044952">
    <property type="entry name" value="SUV2"/>
</dbReference>
<feature type="region of interest" description="Disordered" evidence="1">
    <location>
        <begin position="96"/>
        <end position="155"/>
    </location>
</feature>